<name>A0ABY5PG07_9ACTN</name>
<keyword evidence="11" id="KW-1185">Reference proteome</keyword>
<evidence type="ECO:0000256" key="5">
    <source>
        <dbReference type="ARBA" id="ARBA00022801"/>
    </source>
</evidence>
<evidence type="ECO:0000256" key="7">
    <source>
        <dbReference type="ARBA" id="ARBA00038093"/>
    </source>
</evidence>
<evidence type="ECO:0000313" key="11">
    <source>
        <dbReference type="Proteomes" id="UP001058860"/>
    </source>
</evidence>
<dbReference type="InterPro" id="IPR022907">
    <property type="entry name" value="VapC_family"/>
</dbReference>
<feature type="domain" description="PIN" evidence="9">
    <location>
        <begin position="22"/>
        <end position="124"/>
    </location>
</feature>
<keyword evidence="4 8" id="KW-0479">Metal-binding</keyword>
<feature type="binding site" evidence="8">
    <location>
        <position position="10"/>
    </location>
    <ligand>
        <name>Mg(2+)</name>
        <dbReference type="ChEBI" id="CHEBI:18420"/>
    </ligand>
</feature>
<evidence type="ECO:0000313" key="10">
    <source>
        <dbReference type="EMBL" id="UUY03588.1"/>
    </source>
</evidence>
<protein>
    <recommendedName>
        <fullName evidence="8">Ribonuclease VapC</fullName>
        <shortName evidence="8">RNase VapC</shortName>
        <ecNumber evidence="8">3.1.-.-</ecNumber>
    </recommendedName>
    <alternativeName>
        <fullName evidence="8">Toxin VapC</fullName>
    </alternativeName>
</protein>
<comment type="similarity">
    <text evidence="7 8">Belongs to the PINc/VapC protein family.</text>
</comment>
<keyword evidence="2 8" id="KW-1277">Toxin-antitoxin system</keyword>
<accession>A0ABY5PG07</accession>
<dbReference type="RefSeq" id="WP_353864090.1">
    <property type="nucleotide sequence ID" value="NZ_CP088295.1"/>
</dbReference>
<dbReference type="Pfam" id="PF01850">
    <property type="entry name" value="PIN"/>
    <property type="match status" value="1"/>
</dbReference>
<keyword evidence="3 8" id="KW-0540">Nuclease</keyword>
<dbReference type="SUPFAM" id="SSF88723">
    <property type="entry name" value="PIN domain-like"/>
    <property type="match status" value="1"/>
</dbReference>
<dbReference type="Proteomes" id="UP001058860">
    <property type="component" value="Chromosome"/>
</dbReference>
<dbReference type="InterPro" id="IPR002716">
    <property type="entry name" value="PIN_dom"/>
</dbReference>
<evidence type="ECO:0000256" key="3">
    <source>
        <dbReference type="ARBA" id="ARBA00022722"/>
    </source>
</evidence>
<dbReference type="HAMAP" id="MF_00265">
    <property type="entry name" value="VapC_Nob1"/>
    <property type="match status" value="1"/>
</dbReference>
<comment type="function">
    <text evidence="8">Toxic component of a toxin-antitoxin (TA) system. An RNase.</text>
</comment>
<keyword evidence="8" id="KW-0800">Toxin</keyword>
<sequence>MALTARYLADKSALARLGQQAVAERLEPLLEGGLVATCSIIVLEVLFSARSPADYDATRRRLDLALELAPITQTALDRAVNVQSELARRSAHRSVALPDLIIAAVAEQHRLTVLHYDADFDRISEITAQDTEWVVPRGSAD</sequence>
<dbReference type="InterPro" id="IPR029060">
    <property type="entry name" value="PIN-like_dom_sf"/>
</dbReference>
<feature type="binding site" evidence="8">
    <location>
        <position position="99"/>
    </location>
    <ligand>
        <name>Mg(2+)</name>
        <dbReference type="ChEBI" id="CHEBI:18420"/>
    </ligand>
</feature>
<comment type="cofactor">
    <cofactor evidence="1 8">
        <name>Mg(2+)</name>
        <dbReference type="ChEBI" id="CHEBI:18420"/>
    </cofactor>
</comment>
<keyword evidence="5 8" id="KW-0378">Hydrolase</keyword>
<dbReference type="InterPro" id="IPR050556">
    <property type="entry name" value="Type_II_TA_system_RNase"/>
</dbReference>
<reference evidence="11" key="1">
    <citation type="submission" date="2021-11" db="EMBL/GenBank/DDBJ databases">
        <title>Cultivation dependent microbiological survey of springs from the worlds oldest radium mine currently devoted to the extraction of radon-saturated water.</title>
        <authorList>
            <person name="Kapinusova G."/>
            <person name="Smrhova T."/>
            <person name="Strejcek M."/>
            <person name="Suman J."/>
            <person name="Jani K."/>
            <person name="Pajer P."/>
            <person name="Uhlik O."/>
        </authorList>
    </citation>
    <scope>NUCLEOTIDE SEQUENCE [LARGE SCALE GENOMIC DNA]</scope>
    <source>
        <strain evidence="11">J379</strain>
    </source>
</reference>
<evidence type="ECO:0000256" key="2">
    <source>
        <dbReference type="ARBA" id="ARBA00022649"/>
    </source>
</evidence>
<dbReference type="EMBL" id="CP088295">
    <property type="protein sequence ID" value="UUY03588.1"/>
    <property type="molecule type" value="Genomic_DNA"/>
</dbReference>
<dbReference type="CDD" id="cd18755">
    <property type="entry name" value="PIN_MtVapC3_VapC21-like"/>
    <property type="match status" value="1"/>
</dbReference>
<evidence type="ECO:0000256" key="1">
    <source>
        <dbReference type="ARBA" id="ARBA00001946"/>
    </source>
</evidence>
<dbReference type="PANTHER" id="PTHR33653">
    <property type="entry name" value="RIBONUCLEASE VAPC2"/>
    <property type="match status" value="1"/>
</dbReference>
<dbReference type="Gene3D" id="3.40.50.1010">
    <property type="entry name" value="5'-nuclease"/>
    <property type="match status" value="1"/>
</dbReference>
<dbReference type="PANTHER" id="PTHR33653:SF1">
    <property type="entry name" value="RIBONUCLEASE VAPC2"/>
    <property type="match status" value="1"/>
</dbReference>
<evidence type="ECO:0000259" key="9">
    <source>
        <dbReference type="Pfam" id="PF01850"/>
    </source>
</evidence>
<dbReference type="EC" id="3.1.-.-" evidence="8"/>
<evidence type="ECO:0000256" key="4">
    <source>
        <dbReference type="ARBA" id="ARBA00022723"/>
    </source>
</evidence>
<organism evidence="10 11">
    <name type="scientific">Svornostia abyssi</name>
    <dbReference type="NCBI Taxonomy" id="2898438"/>
    <lineage>
        <taxon>Bacteria</taxon>
        <taxon>Bacillati</taxon>
        <taxon>Actinomycetota</taxon>
        <taxon>Thermoleophilia</taxon>
        <taxon>Solirubrobacterales</taxon>
        <taxon>Baekduiaceae</taxon>
        <taxon>Svornostia</taxon>
    </lineage>
</organism>
<evidence type="ECO:0000256" key="6">
    <source>
        <dbReference type="ARBA" id="ARBA00022842"/>
    </source>
</evidence>
<keyword evidence="6 8" id="KW-0460">Magnesium</keyword>
<evidence type="ECO:0000256" key="8">
    <source>
        <dbReference type="HAMAP-Rule" id="MF_00265"/>
    </source>
</evidence>
<gene>
    <name evidence="8" type="primary">vapC</name>
    <name evidence="10" type="ORF">LRS13_23445</name>
</gene>
<proteinExistence type="inferred from homology"/>